<evidence type="ECO:0000313" key="7">
    <source>
        <dbReference type="Proteomes" id="UP000318741"/>
    </source>
</evidence>
<dbReference type="InterPro" id="IPR013042">
    <property type="entry name" value="DUF1592"/>
</dbReference>
<keyword evidence="1 3" id="KW-0479">Metal-binding</keyword>
<dbReference type="InterPro" id="IPR009056">
    <property type="entry name" value="Cyt_c-like_dom"/>
</dbReference>
<dbReference type="OrthoDB" id="175242at2"/>
<gene>
    <name evidence="6" type="ORF">CA12_10880</name>
</gene>
<dbReference type="GO" id="GO:0046872">
    <property type="term" value="F:metal ion binding"/>
    <property type="evidence" value="ECO:0007669"/>
    <property type="project" value="UniProtKB-KW"/>
</dbReference>
<dbReference type="Pfam" id="PF07627">
    <property type="entry name" value="PSCyt3"/>
    <property type="match status" value="1"/>
</dbReference>
<organism evidence="6 7">
    <name type="scientific">Alienimonas californiensis</name>
    <dbReference type="NCBI Taxonomy" id="2527989"/>
    <lineage>
        <taxon>Bacteria</taxon>
        <taxon>Pseudomonadati</taxon>
        <taxon>Planctomycetota</taxon>
        <taxon>Planctomycetia</taxon>
        <taxon>Planctomycetales</taxon>
        <taxon>Planctomycetaceae</taxon>
        <taxon>Alienimonas</taxon>
    </lineage>
</organism>
<dbReference type="Pfam" id="PF07631">
    <property type="entry name" value="PSD4"/>
    <property type="match status" value="1"/>
</dbReference>
<evidence type="ECO:0000256" key="2">
    <source>
        <dbReference type="ARBA" id="ARBA00023004"/>
    </source>
</evidence>
<feature type="region of interest" description="Disordered" evidence="4">
    <location>
        <begin position="268"/>
        <end position="287"/>
    </location>
</feature>
<feature type="domain" description="Cytochrome c" evidence="5">
    <location>
        <begin position="26"/>
        <end position="121"/>
    </location>
</feature>
<feature type="compositionally biased region" description="Basic and acidic residues" evidence="4">
    <location>
        <begin position="272"/>
        <end position="287"/>
    </location>
</feature>
<keyword evidence="3" id="KW-0349">Heme</keyword>
<dbReference type="InterPro" id="IPR011429">
    <property type="entry name" value="Cyt_c_Planctomycete-type"/>
</dbReference>
<sequence length="795" mass="84620">MIRPATKAVLAGLFVGTLCGGGTVGTVAAAGEPVAALLEQSCLDCHAGPAAEGGLDLAAPDPADPAAAAAVWEAVVRRLRTGQMPPAELPRPDAAAVAAALGALESELDAAAVRAPRPGRTATFRRLTRAEYQHAVRDLLAVEVNAAELLPADEEGHGFDNVTVGELSPTRLNRFLAAAERVARQAVGRPGGAGDVTVRLPPDRTQEAHAAGLPPGTRGGAVVSHAFPRTGEYEIAVRLMRDRNEEVEGLDRPHRLEILLDGEPAATFTVEPPRRSKGPDGGEPPDHAAVDRHLTVRLTVPAGPHAVGATFAGVGRSLIETARRPPDARFNFYRHPRRTPAVYQITIAGPLDASEAGDPPSRRRLLGDLPENLSDDDRAAAALARLARRAYRRPVSDADLAPLRALYEAGRDEVGPDENDFDAGLELAVAGALVNPNFLFKIERDPPGLADGEAYPVDDVALASRLSFFLWASGPDEALLDLAERGELSRPGELGRQVRRMLADERADALATNFAGQWLRLRNLEGAAPDMRRFPDFDDNLRDAFRRESELLVADVLRNDRPVTDLLAPGYAHLNERLATHYGLPGVRGSRFRKVSLPDNTRGGLLRQGSVLTVTSYANRTSPVLRGAWVLENLLGTPPPPPPPDIPDLEDNTVAAGLPVRARLAAHRANAACAVCHDRIDPLGLALEGYDAVGRVRRLEEDRPVDTTGGFPGGGPLSGVADLEAALLDRPDLFATALTEKLLIYALGRGLTPHDAPAVRQIVRQAEAAGWRSATLLTAVTESTPFRLRAAAASP</sequence>
<dbReference type="GO" id="GO:0009055">
    <property type="term" value="F:electron transfer activity"/>
    <property type="evidence" value="ECO:0007669"/>
    <property type="project" value="InterPro"/>
</dbReference>
<dbReference type="KEGG" id="acaf:CA12_10880"/>
<dbReference type="AlphaFoldDB" id="A0A517P6K5"/>
<dbReference type="EMBL" id="CP036265">
    <property type="protein sequence ID" value="QDT15008.1"/>
    <property type="molecule type" value="Genomic_DNA"/>
</dbReference>
<evidence type="ECO:0000256" key="3">
    <source>
        <dbReference type="PROSITE-ProRule" id="PRU00433"/>
    </source>
</evidence>
<name>A0A517P6K5_9PLAN</name>
<dbReference type="Pfam" id="PF07624">
    <property type="entry name" value="PSD2"/>
    <property type="match status" value="1"/>
</dbReference>
<dbReference type="GO" id="GO:0020037">
    <property type="term" value="F:heme binding"/>
    <property type="evidence" value="ECO:0007669"/>
    <property type="project" value="InterPro"/>
</dbReference>
<keyword evidence="2 3" id="KW-0408">Iron</keyword>
<reference evidence="6 7" key="1">
    <citation type="submission" date="2019-02" db="EMBL/GenBank/DDBJ databases">
        <title>Deep-cultivation of Planctomycetes and their phenomic and genomic characterization uncovers novel biology.</title>
        <authorList>
            <person name="Wiegand S."/>
            <person name="Jogler M."/>
            <person name="Boedeker C."/>
            <person name="Pinto D."/>
            <person name="Vollmers J."/>
            <person name="Rivas-Marin E."/>
            <person name="Kohn T."/>
            <person name="Peeters S.H."/>
            <person name="Heuer A."/>
            <person name="Rast P."/>
            <person name="Oberbeckmann S."/>
            <person name="Bunk B."/>
            <person name="Jeske O."/>
            <person name="Meyerdierks A."/>
            <person name="Storesund J.E."/>
            <person name="Kallscheuer N."/>
            <person name="Luecker S."/>
            <person name="Lage O.M."/>
            <person name="Pohl T."/>
            <person name="Merkel B.J."/>
            <person name="Hornburger P."/>
            <person name="Mueller R.-W."/>
            <person name="Bruemmer F."/>
            <person name="Labrenz M."/>
            <person name="Spormann A.M."/>
            <person name="Op den Camp H."/>
            <person name="Overmann J."/>
            <person name="Amann R."/>
            <person name="Jetten M.S.M."/>
            <person name="Mascher T."/>
            <person name="Medema M.H."/>
            <person name="Devos D.P."/>
            <person name="Kaster A.-K."/>
            <person name="Ovreas L."/>
            <person name="Rohde M."/>
            <person name="Galperin M.Y."/>
            <person name="Jogler C."/>
        </authorList>
    </citation>
    <scope>NUCLEOTIDE SEQUENCE [LARGE SCALE GENOMIC DNA]</scope>
    <source>
        <strain evidence="6 7">CA12</strain>
    </source>
</reference>
<evidence type="ECO:0000313" key="6">
    <source>
        <dbReference type="EMBL" id="QDT15008.1"/>
    </source>
</evidence>
<dbReference type="InterPro" id="IPR013039">
    <property type="entry name" value="DUF1588"/>
</dbReference>
<evidence type="ECO:0000256" key="1">
    <source>
        <dbReference type="ARBA" id="ARBA00022723"/>
    </source>
</evidence>
<proteinExistence type="predicted"/>
<evidence type="ECO:0000259" key="5">
    <source>
        <dbReference type="PROSITE" id="PS51007"/>
    </source>
</evidence>
<dbReference type="InterPro" id="IPR011478">
    <property type="entry name" value="DUF1585"/>
</dbReference>
<dbReference type="Pfam" id="PF07635">
    <property type="entry name" value="PSCyt1"/>
    <property type="match status" value="1"/>
</dbReference>
<dbReference type="PROSITE" id="PS51007">
    <property type="entry name" value="CYTC"/>
    <property type="match status" value="1"/>
</dbReference>
<dbReference type="Pfam" id="PF07626">
    <property type="entry name" value="PSD3"/>
    <property type="match status" value="1"/>
</dbReference>
<evidence type="ECO:0000256" key="4">
    <source>
        <dbReference type="SAM" id="MobiDB-lite"/>
    </source>
</evidence>
<protein>
    <recommendedName>
        <fullName evidence="5">Cytochrome c domain-containing protein</fullName>
    </recommendedName>
</protein>
<dbReference type="Pfam" id="PF07637">
    <property type="entry name" value="PSD5"/>
    <property type="match status" value="1"/>
</dbReference>
<keyword evidence="7" id="KW-1185">Reference proteome</keyword>
<dbReference type="Proteomes" id="UP000318741">
    <property type="component" value="Chromosome"/>
</dbReference>
<dbReference type="InterPro" id="IPR013036">
    <property type="entry name" value="DUF1587"/>
</dbReference>
<dbReference type="InterPro" id="IPR013043">
    <property type="entry name" value="DUF1595"/>
</dbReference>
<dbReference type="RefSeq" id="WP_145357849.1">
    <property type="nucleotide sequence ID" value="NZ_CP036265.1"/>
</dbReference>
<accession>A0A517P6K5</accession>